<accession>A0A1C1D1K4</accession>
<evidence type="ECO:0000313" key="2">
    <source>
        <dbReference type="Proteomes" id="UP000094526"/>
    </source>
</evidence>
<evidence type="ECO:0000313" key="1">
    <source>
        <dbReference type="EMBL" id="OCT54550.1"/>
    </source>
</evidence>
<reference evidence="2" key="1">
    <citation type="submission" date="2015-07" db="EMBL/GenBank/DDBJ databases">
        <authorList>
            <person name="Teixeira M.M."/>
            <person name="Souza R.C."/>
            <person name="Almeida L.G."/>
            <person name="Vicente V.A."/>
            <person name="de Hoog S."/>
            <person name="Bocca A.L."/>
            <person name="de Almeida S.R."/>
            <person name="Vasconcelos A.T."/>
            <person name="Felipe M.S."/>
        </authorList>
    </citation>
    <scope>NUCLEOTIDE SEQUENCE [LARGE SCALE GENOMIC DNA]</scope>
    <source>
        <strain evidence="2">KSF</strain>
    </source>
</reference>
<sequence length="99" mass="11549">MGVMLYRVPSTVYCSIKPLILDGTIPRTIHLGREATLQPSRRGWTESLAEFLAGEDVLIPMVGYGRICYDGSIRQFETRRDEMRRLDTIRYDRTYYELV</sequence>
<dbReference type="Proteomes" id="UP000094526">
    <property type="component" value="Unassembled WGS sequence"/>
</dbReference>
<proteinExistence type="predicted"/>
<dbReference type="VEuPathDB" id="FungiDB:CLCR_00967"/>
<dbReference type="AlphaFoldDB" id="A0A1C1D1K4"/>
<organism evidence="1 2">
    <name type="scientific">Cladophialophora carrionii</name>
    <dbReference type="NCBI Taxonomy" id="86049"/>
    <lineage>
        <taxon>Eukaryota</taxon>
        <taxon>Fungi</taxon>
        <taxon>Dikarya</taxon>
        <taxon>Ascomycota</taxon>
        <taxon>Pezizomycotina</taxon>
        <taxon>Eurotiomycetes</taxon>
        <taxon>Chaetothyriomycetidae</taxon>
        <taxon>Chaetothyriales</taxon>
        <taxon>Herpotrichiellaceae</taxon>
        <taxon>Cladophialophora</taxon>
    </lineage>
</organism>
<protein>
    <submittedName>
        <fullName evidence="1">Uncharacterized protein</fullName>
    </submittedName>
</protein>
<dbReference type="EMBL" id="LGRB01000004">
    <property type="protein sequence ID" value="OCT54550.1"/>
    <property type="molecule type" value="Genomic_DNA"/>
</dbReference>
<gene>
    <name evidence="1" type="ORF">CLCR_00967</name>
</gene>
<comment type="caution">
    <text evidence="1">The sequence shown here is derived from an EMBL/GenBank/DDBJ whole genome shotgun (WGS) entry which is preliminary data.</text>
</comment>
<name>A0A1C1D1K4_9EURO</name>
<keyword evidence="2" id="KW-1185">Reference proteome</keyword>